<accession>A0A840RPY2</accession>
<evidence type="ECO:0000256" key="1">
    <source>
        <dbReference type="ARBA" id="ARBA00022630"/>
    </source>
</evidence>
<dbReference type="Pfam" id="PF00296">
    <property type="entry name" value="Bac_luciferase"/>
    <property type="match status" value="1"/>
</dbReference>
<feature type="domain" description="Luciferase-like" evidence="5">
    <location>
        <begin position="50"/>
        <end position="346"/>
    </location>
</feature>
<evidence type="ECO:0000256" key="4">
    <source>
        <dbReference type="ARBA" id="ARBA00023033"/>
    </source>
</evidence>
<name>A0A840RPY2_9BURK</name>
<dbReference type="PANTHER" id="PTHR42847">
    <property type="entry name" value="ALKANESULFONATE MONOOXYGENASE"/>
    <property type="match status" value="1"/>
</dbReference>
<protein>
    <submittedName>
        <fullName evidence="6">FMNH2-dependent dimethyl sulfone monooxygenase</fullName>
    </submittedName>
</protein>
<dbReference type="CDD" id="cd01094">
    <property type="entry name" value="Alkanesulfonate_monoxygenase"/>
    <property type="match status" value="1"/>
</dbReference>
<dbReference type="NCBIfam" id="TIGR04021">
    <property type="entry name" value="LLM_DMSO2_sfnG"/>
    <property type="match status" value="1"/>
</dbReference>
<comment type="caution">
    <text evidence="6">The sequence shown here is derived from an EMBL/GenBank/DDBJ whole genome shotgun (WGS) entry which is preliminary data.</text>
</comment>
<dbReference type="InterPro" id="IPR011251">
    <property type="entry name" value="Luciferase-like_dom"/>
</dbReference>
<dbReference type="InterPro" id="IPR050172">
    <property type="entry name" value="SsuD_RutA_monooxygenase"/>
</dbReference>
<dbReference type="InterPro" id="IPR024014">
    <property type="entry name" value="DMSO2_SphG"/>
</dbReference>
<keyword evidence="7" id="KW-1185">Reference proteome</keyword>
<sequence length="386" mass="42227">MATYPRLLPNSENPAAPSAWLESDQLEFAYWVPNISGGLVVTTIPMDTDWSPEANIKYAQDAEANGFVTALAQTRWFASYGADHQHEAFVISSAILAKTKTLELITAVHPGLWHPAIVAKMQASLDVISGGRTSINVVSGWFKGEFTALGLPWLDHSERYRRSEEFIRVMKGMWTEDEFTFYGDFYQINAAPMLPKPLHRIVVFQGGNSTDAQKMAGRASDCLFMNGNSNAGFKAIMSGTISAAIASGRDPSELQFGANGFCIVRPTMKAATETLRDIISNADVEAVKGFGEAVKNAGRSSSDGTGMWANSSFEDLVQYNDGFKTGLIGTPESVADRIMELKELGMKVILCGFLHYNTELAEFGKTVIPLVREKEEALRKKKARAA</sequence>
<reference evidence="6 7" key="1">
    <citation type="submission" date="2020-08" db="EMBL/GenBank/DDBJ databases">
        <title>Genomic Encyclopedia of Type Strains, Phase IV (KMG-IV): sequencing the most valuable type-strain genomes for metagenomic binning, comparative biology and taxonomic classification.</title>
        <authorList>
            <person name="Goeker M."/>
        </authorList>
    </citation>
    <scope>NUCLEOTIDE SEQUENCE [LARGE SCALE GENOMIC DNA]</scope>
    <source>
        <strain evidence="6 7">DSM 23240</strain>
    </source>
</reference>
<evidence type="ECO:0000259" key="5">
    <source>
        <dbReference type="Pfam" id="PF00296"/>
    </source>
</evidence>
<dbReference type="PANTHER" id="PTHR42847:SF4">
    <property type="entry name" value="ALKANESULFONATE MONOOXYGENASE-RELATED"/>
    <property type="match status" value="1"/>
</dbReference>
<dbReference type="RefSeq" id="WP_168053426.1">
    <property type="nucleotide sequence ID" value="NZ_JAAOZT010000002.1"/>
</dbReference>
<gene>
    <name evidence="6" type="ORF">HNR39_000876</name>
</gene>
<evidence type="ECO:0000256" key="2">
    <source>
        <dbReference type="ARBA" id="ARBA00022643"/>
    </source>
</evidence>
<keyword evidence="4 6" id="KW-0503">Monooxygenase</keyword>
<dbReference type="GO" id="GO:0046306">
    <property type="term" value="P:alkanesulfonate catabolic process"/>
    <property type="evidence" value="ECO:0007669"/>
    <property type="project" value="TreeGrafter"/>
</dbReference>
<dbReference type="Proteomes" id="UP000571084">
    <property type="component" value="Unassembled WGS sequence"/>
</dbReference>
<dbReference type="EMBL" id="JACHHQ010000001">
    <property type="protein sequence ID" value="MBB5199066.1"/>
    <property type="molecule type" value="Genomic_DNA"/>
</dbReference>
<keyword evidence="3" id="KW-0560">Oxidoreductase</keyword>
<dbReference type="AlphaFoldDB" id="A0A840RPY2"/>
<dbReference type="SUPFAM" id="SSF51679">
    <property type="entry name" value="Bacterial luciferase-like"/>
    <property type="match status" value="1"/>
</dbReference>
<evidence type="ECO:0000256" key="3">
    <source>
        <dbReference type="ARBA" id="ARBA00023002"/>
    </source>
</evidence>
<keyword evidence="1" id="KW-0285">Flavoprotein</keyword>
<evidence type="ECO:0000313" key="7">
    <source>
        <dbReference type="Proteomes" id="UP000571084"/>
    </source>
</evidence>
<proteinExistence type="predicted"/>
<dbReference type="GO" id="GO:0008726">
    <property type="term" value="F:alkanesulfonate monooxygenase activity"/>
    <property type="evidence" value="ECO:0007669"/>
    <property type="project" value="TreeGrafter"/>
</dbReference>
<keyword evidence="2" id="KW-0288">FMN</keyword>
<evidence type="ECO:0000313" key="6">
    <source>
        <dbReference type="EMBL" id="MBB5199066.1"/>
    </source>
</evidence>
<organism evidence="6 7">
    <name type="scientific">Glaciimonas immobilis</name>
    <dbReference type="NCBI Taxonomy" id="728004"/>
    <lineage>
        <taxon>Bacteria</taxon>
        <taxon>Pseudomonadati</taxon>
        <taxon>Pseudomonadota</taxon>
        <taxon>Betaproteobacteria</taxon>
        <taxon>Burkholderiales</taxon>
        <taxon>Oxalobacteraceae</taxon>
        <taxon>Glaciimonas</taxon>
    </lineage>
</organism>
<dbReference type="InterPro" id="IPR036661">
    <property type="entry name" value="Luciferase-like_sf"/>
</dbReference>
<dbReference type="Gene3D" id="3.20.20.30">
    <property type="entry name" value="Luciferase-like domain"/>
    <property type="match status" value="1"/>
</dbReference>